<gene>
    <name evidence="2" type="ORF">SDC9_201050</name>
</gene>
<evidence type="ECO:0000256" key="1">
    <source>
        <dbReference type="SAM" id="MobiDB-lite"/>
    </source>
</evidence>
<evidence type="ECO:0000313" key="2">
    <source>
        <dbReference type="EMBL" id="MPN53386.1"/>
    </source>
</evidence>
<comment type="caution">
    <text evidence="2">The sequence shown here is derived from an EMBL/GenBank/DDBJ whole genome shotgun (WGS) entry which is preliminary data.</text>
</comment>
<feature type="region of interest" description="Disordered" evidence="1">
    <location>
        <begin position="33"/>
        <end position="55"/>
    </location>
</feature>
<reference evidence="2" key="1">
    <citation type="submission" date="2019-08" db="EMBL/GenBank/DDBJ databases">
        <authorList>
            <person name="Kucharzyk K."/>
            <person name="Murdoch R.W."/>
            <person name="Higgins S."/>
            <person name="Loffler F."/>
        </authorList>
    </citation>
    <scope>NUCLEOTIDE SEQUENCE</scope>
</reference>
<protein>
    <submittedName>
        <fullName evidence="2">Uncharacterized protein</fullName>
    </submittedName>
</protein>
<dbReference type="AlphaFoldDB" id="A0A645IQL2"/>
<accession>A0A645IQL2</accession>
<name>A0A645IQL2_9ZZZZ</name>
<proteinExistence type="predicted"/>
<organism evidence="2">
    <name type="scientific">bioreactor metagenome</name>
    <dbReference type="NCBI Taxonomy" id="1076179"/>
    <lineage>
        <taxon>unclassified sequences</taxon>
        <taxon>metagenomes</taxon>
        <taxon>ecological metagenomes</taxon>
    </lineage>
</organism>
<sequence>MQPGEGLLHPRVVDVALGIDREAVAAERLFGRPRLDPGHVHPVPGDLLEDAEQGA</sequence>
<dbReference type="EMBL" id="VSSQ01120463">
    <property type="protein sequence ID" value="MPN53386.1"/>
    <property type="molecule type" value="Genomic_DNA"/>
</dbReference>